<dbReference type="Gene3D" id="1.10.1370.10">
    <property type="entry name" value="Neurolysin, domain 3"/>
    <property type="match status" value="2"/>
</dbReference>
<dbReference type="SUPFAM" id="SSF55486">
    <property type="entry name" value="Metalloproteases ('zincins'), catalytic domain"/>
    <property type="match status" value="1"/>
</dbReference>
<evidence type="ECO:0000256" key="11">
    <source>
        <dbReference type="ARBA" id="ARBA00023128"/>
    </source>
</evidence>
<dbReference type="GO" id="GO:0006627">
    <property type="term" value="P:protein processing involved in protein targeting to mitochondrion"/>
    <property type="evidence" value="ECO:0007669"/>
    <property type="project" value="TreeGrafter"/>
</dbReference>
<evidence type="ECO:0000256" key="5">
    <source>
        <dbReference type="ARBA" id="ARBA00022670"/>
    </source>
</evidence>
<dbReference type="InterPro" id="IPR001567">
    <property type="entry name" value="Pept_M3A_M3B_dom"/>
</dbReference>
<keyword evidence="6 13" id="KW-0479">Metal-binding</keyword>
<organism evidence="16 17">
    <name type="scientific">Pseudomicrostroma glucosiphilum</name>
    <dbReference type="NCBI Taxonomy" id="1684307"/>
    <lineage>
        <taxon>Eukaryota</taxon>
        <taxon>Fungi</taxon>
        <taxon>Dikarya</taxon>
        <taxon>Basidiomycota</taxon>
        <taxon>Ustilaginomycotina</taxon>
        <taxon>Exobasidiomycetes</taxon>
        <taxon>Microstromatales</taxon>
        <taxon>Microstromatales incertae sedis</taxon>
        <taxon>Pseudomicrostroma</taxon>
    </lineage>
</organism>
<comment type="cofactor">
    <cofactor evidence="13">
        <name>Zn(2+)</name>
        <dbReference type="ChEBI" id="CHEBI:29105"/>
    </cofactor>
    <text evidence="13">Binds 1 zinc ion.</text>
</comment>
<keyword evidence="8 13" id="KW-0862">Zinc</keyword>
<evidence type="ECO:0000256" key="14">
    <source>
        <dbReference type="SAM" id="MobiDB-lite"/>
    </source>
</evidence>
<dbReference type="GO" id="GO:0006518">
    <property type="term" value="P:peptide metabolic process"/>
    <property type="evidence" value="ECO:0007669"/>
    <property type="project" value="TreeGrafter"/>
</dbReference>
<keyword evidence="11" id="KW-0496">Mitochondrion</keyword>
<dbReference type="RefSeq" id="XP_025348330.1">
    <property type="nucleotide sequence ID" value="XM_025494927.1"/>
</dbReference>
<dbReference type="EMBL" id="KZ819326">
    <property type="protein sequence ID" value="PWN21170.1"/>
    <property type="molecule type" value="Genomic_DNA"/>
</dbReference>
<evidence type="ECO:0000313" key="17">
    <source>
        <dbReference type="Proteomes" id="UP000245942"/>
    </source>
</evidence>
<feature type="region of interest" description="Disordered" evidence="14">
    <location>
        <begin position="1"/>
        <end position="28"/>
    </location>
</feature>
<evidence type="ECO:0000256" key="6">
    <source>
        <dbReference type="ARBA" id="ARBA00022723"/>
    </source>
</evidence>
<comment type="similarity">
    <text evidence="3 13">Belongs to the peptidase M3 family.</text>
</comment>
<gene>
    <name evidence="16" type="ORF">BCV69DRAFT_312423</name>
</gene>
<evidence type="ECO:0000256" key="12">
    <source>
        <dbReference type="ARBA" id="ARBA00025208"/>
    </source>
</evidence>
<keyword evidence="9" id="KW-0809">Transit peptide</keyword>
<dbReference type="InterPro" id="IPR024079">
    <property type="entry name" value="MetalloPept_cat_dom_sf"/>
</dbReference>
<evidence type="ECO:0000256" key="1">
    <source>
        <dbReference type="ARBA" id="ARBA00000436"/>
    </source>
</evidence>
<evidence type="ECO:0000259" key="15">
    <source>
        <dbReference type="Pfam" id="PF01432"/>
    </source>
</evidence>
<name>A0A316U7F7_9BASI</name>
<dbReference type="Proteomes" id="UP000245942">
    <property type="component" value="Unassembled WGS sequence"/>
</dbReference>
<dbReference type="CDD" id="cd06457">
    <property type="entry name" value="M3A_MIP"/>
    <property type="match status" value="1"/>
</dbReference>
<evidence type="ECO:0000256" key="7">
    <source>
        <dbReference type="ARBA" id="ARBA00022801"/>
    </source>
</evidence>
<dbReference type="PANTHER" id="PTHR11804:SF79">
    <property type="entry name" value="MITOCHONDRIAL INTERMEDIATE PEPTIDASE"/>
    <property type="match status" value="1"/>
</dbReference>
<dbReference type="PANTHER" id="PTHR11804">
    <property type="entry name" value="PROTEASE M3 THIMET OLIGOPEPTIDASE-RELATED"/>
    <property type="match status" value="1"/>
</dbReference>
<dbReference type="GO" id="GO:0005759">
    <property type="term" value="C:mitochondrial matrix"/>
    <property type="evidence" value="ECO:0007669"/>
    <property type="project" value="UniProtKB-SubCell"/>
</dbReference>
<dbReference type="InterPro" id="IPR024077">
    <property type="entry name" value="Neurolysin/TOP_dom2"/>
</dbReference>
<keyword evidence="5 13" id="KW-0645">Protease</keyword>
<comment type="function">
    <text evidence="12">Cleaves proteins, imported into the mitochondrion, to their mature size. While most mitochondrial precursor proteins are processed to the mature form in one step by mitochondrial processing peptidase (MPP), the sequential cleavage by MIP of an octapeptide after initial processing by MPP is a required step for a subgroup of nuclear-encoded precursor proteins destined for the matrix or the inner membrane.</text>
</comment>
<feature type="domain" description="Peptidase M3A/M3B catalytic" evidence="15">
    <location>
        <begin position="360"/>
        <end position="849"/>
    </location>
</feature>
<dbReference type="FunFam" id="3.40.390.10:FF:000055">
    <property type="entry name" value="Related to mitochondrial intermediate peptidase"/>
    <property type="match status" value="1"/>
</dbReference>
<comment type="subcellular location">
    <subcellularLocation>
        <location evidence="2">Mitochondrion matrix</location>
    </subcellularLocation>
</comment>
<keyword evidence="7 13" id="KW-0378">Hydrolase</keyword>
<dbReference type="InterPro" id="IPR033851">
    <property type="entry name" value="M3A_MIP"/>
</dbReference>
<feature type="compositionally biased region" description="Basic and acidic residues" evidence="14">
    <location>
        <begin position="608"/>
        <end position="617"/>
    </location>
</feature>
<dbReference type="OrthoDB" id="17530at2759"/>
<dbReference type="GO" id="GO:0046872">
    <property type="term" value="F:metal ion binding"/>
    <property type="evidence" value="ECO:0007669"/>
    <property type="project" value="UniProtKB-UniRule"/>
</dbReference>
<feature type="region of interest" description="Disordered" evidence="14">
    <location>
        <begin position="583"/>
        <end position="617"/>
    </location>
</feature>
<dbReference type="GO" id="GO:0004222">
    <property type="term" value="F:metalloendopeptidase activity"/>
    <property type="evidence" value="ECO:0007669"/>
    <property type="project" value="UniProtKB-EC"/>
</dbReference>
<evidence type="ECO:0000256" key="10">
    <source>
        <dbReference type="ARBA" id="ARBA00023049"/>
    </source>
</evidence>
<dbReference type="EC" id="3.4.24.59" evidence="4"/>
<feature type="compositionally biased region" description="Low complexity" evidence="14">
    <location>
        <begin position="16"/>
        <end position="28"/>
    </location>
</feature>
<dbReference type="Gene3D" id="3.40.390.10">
    <property type="entry name" value="Collagenase (Catalytic Domain)"/>
    <property type="match status" value="2"/>
</dbReference>
<evidence type="ECO:0000256" key="3">
    <source>
        <dbReference type="ARBA" id="ARBA00006040"/>
    </source>
</evidence>
<dbReference type="InterPro" id="IPR045090">
    <property type="entry name" value="Pept_M3A_M3B"/>
</dbReference>
<feature type="region of interest" description="Disordered" evidence="14">
    <location>
        <begin position="76"/>
        <end position="95"/>
    </location>
</feature>
<proteinExistence type="inferred from homology"/>
<protein>
    <recommendedName>
        <fullName evidence="4">mitochondrial intermediate peptidase</fullName>
        <ecNumber evidence="4">3.4.24.59</ecNumber>
    </recommendedName>
</protein>
<dbReference type="GeneID" id="37016661"/>
<sequence>MLATMRAAKGACTSPSASQLTARSSAAASSSRTVALRTAVAAVWVPQKSQSPKVFSRSYSGSPRLSLPSSSLALRASPAAHARPNGHSSAPPAFYSSSSHEAEAQALKAIFDSPPSTSPESSAHFPLLASASGLFGSPSLPSPDAFVPLAQRTLVRAQLLVSRIVSAPSNGHIEMMKVVKNLDRLSDLLCSVIDLAELVRNAHPDEQWRDAANEAYEGLCGFMNVLNTHTGLYEVLRQVLQDSSLRGSLSPEALSVATVFLRDFEKSGIHLPDQQRERFVSLSDEILVLGRAFTQGDAGLEGELHEEDSRPVRFKRDWFTKMHGNLLAALDESPALLSTSSSADISLNPALATWEFPTILRYAPHPEARKIAYYAMNTSGKGKVKVLERLLQRRGELASLTGYSSFGEMALGDKMAKKSESVDKFLKALETHHRPVALKKLQELQKLRTSSFGGSSAFEPWDRDYFAEQYTRALAFSSPGSQTPISPFFSVGNVFSGLSRMLSSLYGIRLRPTSMQHNEAWNSDIVKLEVVEEDSGSIGGEAVIGTIYADLFSRAGKPPSAAHYTVRCSRRIDDDDGVGDFTYGRLDDGSQLDPSLGQRGGPASPLEVDGKRNPGREGKYQTPVIVLLCDFVRPTAGSGPSLLGWTEVETLFHEMGHAIHSMIGRTEFHNVSGTRCATDFVELPSILMEHFISSSSVISLIARHHATGAELPYSHLSNHLQQAKALDSLDTHNQILLALLDQSYHSELATAPGFDSTHELTNLHRRYGLVPTDIPGLTWQGQFTHLFGYGATYYSYLFDRAIASRVWSKVFQGDPLKRENGELYKNQVLKWGGGKDGWEMLEGLLKEDRLDMESVGRWGIETK</sequence>
<dbReference type="Pfam" id="PF01432">
    <property type="entry name" value="Peptidase_M3"/>
    <property type="match status" value="1"/>
</dbReference>
<keyword evidence="17" id="KW-1185">Reference proteome</keyword>
<keyword evidence="10 13" id="KW-0482">Metalloprotease</keyword>
<dbReference type="AlphaFoldDB" id="A0A316U7F7"/>
<evidence type="ECO:0000256" key="4">
    <source>
        <dbReference type="ARBA" id="ARBA00012441"/>
    </source>
</evidence>
<accession>A0A316U7F7</accession>
<dbReference type="STRING" id="1684307.A0A316U7F7"/>
<evidence type="ECO:0000256" key="13">
    <source>
        <dbReference type="RuleBase" id="RU003435"/>
    </source>
</evidence>
<evidence type="ECO:0000256" key="2">
    <source>
        <dbReference type="ARBA" id="ARBA00004305"/>
    </source>
</evidence>
<comment type="catalytic activity">
    <reaction evidence="1">
        <text>Release of an N-terminal octapeptide as second stage of processing of some proteins imported into the mitochondrion.</text>
        <dbReference type="EC" id="3.4.24.59"/>
    </reaction>
</comment>
<reference evidence="16 17" key="1">
    <citation type="journal article" date="2018" name="Mol. Biol. Evol.">
        <title>Broad Genomic Sampling Reveals a Smut Pathogenic Ancestry of the Fungal Clade Ustilaginomycotina.</title>
        <authorList>
            <person name="Kijpornyongpan T."/>
            <person name="Mondo S.J."/>
            <person name="Barry K."/>
            <person name="Sandor L."/>
            <person name="Lee J."/>
            <person name="Lipzen A."/>
            <person name="Pangilinan J."/>
            <person name="LaButti K."/>
            <person name="Hainaut M."/>
            <person name="Henrissat B."/>
            <person name="Grigoriev I.V."/>
            <person name="Spatafora J.W."/>
            <person name="Aime M.C."/>
        </authorList>
    </citation>
    <scope>NUCLEOTIDE SEQUENCE [LARGE SCALE GENOMIC DNA]</scope>
    <source>
        <strain evidence="16 17">MCA 4718</strain>
    </source>
</reference>
<evidence type="ECO:0000256" key="9">
    <source>
        <dbReference type="ARBA" id="ARBA00022946"/>
    </source>
</evidence>
<evidence type="ECO:0000313" key="16">
    <source>
        <dbReference type="EMBL" id="PWN21170.1"/>
    </source>
</evidence>
<evidence type="ECO:0000256" key="8">
    <source>
        <dbReference type="ARBA" id="ARBA00022833"/>
    </source>
</evidence>